<dbReference type="Ensembl" id="ENSCPBT00000027684.1">
    <property type="protein sequence ID" value="ENSCPBP00000023502.1"/>
    <property type="gene ID" value="ENSCPBG00000016782.1"/>
</dbReference>
<dbReference type="Proteomes" id="UP000694380">
    <property type="component" value="Unplaced"/>
</dbReference>
<evidence type="ECO:0000313" key="1">
    <source>
        <dbReference type="Ensembl" id="ENSCPBP00000023502.1"/>
    </source>
</evidence>
<dbReference type="AlphaFoldDB" id="A0A8C3HUN9"/>
<name>A0A8C3HUN9_CHRPI</name>
<accession>A0A8C3HUN9</accession>
<sequence>SRLGNIFSADDKHLRHSTASMEPAQLTAAVASIVSTSRIILQYVQNWLGAASKRTIVRRTWTQTFLKARDMAIGTSWQQWGRLIQCNFWKGCHSFYLRA</sequence>
<organism evidence="1 2">
    <name type="scientific">Chrysemys picta bellii</name>
    <name type="common">Western painted turtle</name>
    <name type="synonym">Emys bellii</name>
    <dbReference type="NCBI Taxonomy" id="8478"/>
    <lineage>
        <taxon>Eukaryota</taxon>
        <taxon>Metazoa</taxon>
        <taxon>Chordata</taxon>
        <taxon>Craniata</taxon>
        <taxon>Vertebrata</taxon>
        <taxon>Euteleostomi</taxon>
        <taxon>Archelosauria</taxon>
        <taxon>Testudinata</taxon>
        <taxon>Testudines</taxon>
        <taxon>Cryptodira</taxon>
        <taxon>Durocryptodira</taxon>
        <taxon>Testudinoidea</taxon>
        <taxon>Emydidae</taxon>
        <taxon>Chrysemys</taxon>
    </lineage>
</organism>
<reference evidence="1" key="2">
    <citation type="submission" date="2025-09" db="UniProtKB">
        <authorList>
            <consortium name="Ensembl"/>
        </authorList>
    </citation>
    <scope>IDENTIFICATION</scope>
</reference>
<proteinExistence type="predicted"/>
<keyword evidence="2" id="KW-1185">Reference proteome</keyword>
<reference evidence="1" key="1">
    <citation type="submission" date="2025-08" db="UniProtKB">
        <authorList>
            <consortium name="Ensembl"/>
        </authorList>
    </citation>
    <scope>IDENTIFICATION</scope>
</reference>
<protein>
    <submittedName>
        <fullName evidence="1">Uncharacterized protein</fullName>
    </submittedName>
</protein>
<evidence type="ECO:0000313" key="2">
    <source>
        <dbReference type="Proteomes" id="UP000694380"/>
    </source>
</evidence>